<dbReference type="RefSeq" id="WP_138601898.1">
    <property type="nucleotide sequence ID" value="NZ_VCIA01000001.1"/>
</dbReference>
<dbReference type="InterPro" id="IPR036412">
    <property type="entry name" value="HAD-like_sf"/>
</dbReference>
<dbReference type="NCBIfam" id="TIGR01484">
    <property type="entry name" value="HAD-SF-IIB"/>
    <property type="match status" value="1"/>
</dbReference>
<dbReference type="InterPro" id="IPR006379">
    <property type="entry name" value="HAD-SF_hydro_IIB"/>
</dbReference>
<dbReference type="NCBIfam" id="TIGR00099">
    <property type="entry name" value="Cof-subfamily"/>
    <property type="match status" value="1"/>
</dbReference>
<dbReference type="GO" id="GO:0016791">
    <property type="term" value="F:phosphatase activity"/>
    <property type="evidence" value="ECO:0007669"/>
    <property type="project" value="TreeGrafter"/>
</dbReference>
<dbReference type="PANTHER" id="PTHR10000">
    <property type="entry name" value="PHOSPHOSERINE PHOSPHATASE"/>
    <property type="match status" value="1"/>
</dbReference>
<dbReference type="SFLD" id="SFLDS00003">
    <property type="entry name" value="Haloacid_Dehalogenase"/>
    <property type="match status" value="1"/>
</dbReference>
<comment type="caution">
    <text evidence="2">The sequence shown here is derived from an EMBL/GenBank/DDBJ whole genome shotgun (WGS) entry which is preliminary data.</text>
</comment>
<protein>
    <submittedName>
        <fullName evidence="2">HAD family phosphatase</fullName>
    </submittedName>
</protein>
<dbReference type="SUPFAM" id="SSF56784">
    <property type="entry name" value="HAD-like"/>
    <property type="match status" value="1"/>
</dbReference>
<dbReference type="Gene3D" id="3.30.1240.10">
    <property type="match status" value="1"/>
</dbReference>
<name>A0A549YEQ7_9BACI</name>
<proteinExistence type="predicted"/>
<reference evidence="1 3" key="1">
    <citation type="submission" date="2019-05" db="EMBL/GenBank/DDBJ databases">
        <title>Genomic analysis of Lentibacillus sp. NKC220-2.</title>
        <authorList>
            <person name="Oh Y.J."/>
        </authorList>
    </citation>
    <scope>NUCLEOTIDE SEQUENCE [LARGE SCALE GENOMIC DNA]</scope>
    <source>
        <strain evidence="1 3">NKC220-2</strain>
    </source>
</reference>
<keyword evidence="4" id="KW-1185">Reference proteome</keyword>
<dbReference type="EMBL" id="VCIA01000001">
    <property type="protein sequence ID" value="TMN21466.1"/>
    <property type="molecule type" value="Genomic_DNA"/>
</dbReference>
<dbReference type="GO" id="GO:0005829">
    <property type="term" value="C:cytosol"/>
    <property type="evidence" value="ECO:0007669"/>
    <property type="project" value="TreeGrafter"/>
</dbReference>
<reference evidence="2 4" key="2">
    <citation type="submission" date="2019-07" db="EMBL/GenBank/DDBJ databases">
        <title>Genomic analysis of Lentibacillus sp. NKC851-2.</title>
        <authorList>
            <person name="Oh Y.J."/>
        </authorList>
    </citation>
    <scope>NUCLEOTIDE SEQUENCE [LARGE SCALE GENOMIC DNA]</scope>
    <source>
        <strain evidence="2 4">NKC851-2</strain>
    </source>
</reference>
<evidence type="ECO:0000313" key="3">
    <source>
        <dbReference type="Proteomes" id="UP000306980"/>
    </source>
</evidence>
<dbReference type="EMBL" id="VJMZ01000001">
    <property type="protein sequence ID" value="TRM10364.1"/>
    <property type="molecule type" value="Genomic_DNA"/>
</dbReference>
<dbReference type="InterPro" id="IPR000150">
    <property type="entry name" value="Cof"/>
</dbReference>
<dbReference type="Pfam" id="PF08282">
    <property type="entry name" value="Hydrolase_3"/>
    <property type="match status" value="1"/>
</dbReference>
<accession>A0A5S3QLV4</accession>
<gene>
    <name evidence="1" type="ORF">FFL34_04590</name>
    <name evidence="2" type="ORF">FH966_00745</name>
</gene>
<dbReference type="InterPro" id="IPR023214">
    <property type="entry name" value="HAD_sf"/>
</dbReference>
<evidence type="ECO:0000313" key="1">
    <source>
        <dbReference type="EMBL" id="TMN21466.1"/>
    </source>
</evidence>
<dbReference type="GO" id="GO:0000287">
    <property type="term" value="F:magnesium ion binding"/>
    <property type="evidence" value="ECO:0007669"/>
    <property type="project" value="TreeGrafter"/>
</dbReference>
<dbReference type="SFLD" id="SFLDG01140">
    <property type="entry name" value="C2.B:_Phosphomannomutase_and_P"/>
    <property type="match status" value="1"/>
</dbReference>
<dbReference type="Proteomes" id="UP000319280">
    <property type="component" value="Unassembled WGS sequence"/>
</dbReference>
<evidence type="ECO:0000313" key="2">
    <source>
        <dbReference type="EMBL" id="TRM10364.1"/>
    </source>
</evidence>
<evidence type="ECO:0000313" key="4">
    <source>
        <dbReference type="Proteomes" id="UP000319280"/>
    </source>
</evidence>
<sequence length="260" mass="29209">MTYKLLFLDVDGTIFKPDHTYTNTTKQAITALQDKGMDVFLATGRGLHELGELAEDLGIQSFIVYNGAFASYRSEIIVNEPFKRDSIERFLSIAQENDHELMLYTRERNYCTNLNRPLVQQFIDTFDLKANAAFSPAITDKVLGVTVLNATQQDARLYEFEHDLHISPVRVNGVESSYDVLRKNVNKGRSVEKILELLKMTPEEAIAFGDGMNDKEMLQTVGESFAMGNADENLFAYAKYRTATVSDDGIAQGLKKLGLL</sequence>
<dbReference type="Gene3D" id="3.40.50.1000">
    <property type="entry name" value="HAD superfamily/HAD-like"/>
    <property type="match status" value="1"/>
</dbReference>
<accession>A0A549YEQ7</accession>
<dbReference type="PANTHER" id="PTHR10000:SF25">
    <property type="entry name" value="PHOSPHATASE YKRA-RELATED"/>
    <property type="match status" value="1"/>
</dbReference>
<dbReference type="Proteomes" id="UP000306980">
    <property type="component" value="Unassembled WGS sequence"/>
</dbReference>
<organism evidence="2 4">
    <name type="scientific">Lentibacillus cibarius</name>
    <dbReference type="NCBI Taxonomy" id="2583219"/>
    <lineage>
        <taxon>Bacteria</taxon>
        <taxon>Bacillati</taxon>
        <taxon>Bacillota</taxon>
        <taxon>Bacilli</taxon>
        <taxon>Bacillales</taxon>
        <taxon>Bacillaceae</taxon>
        <taxon>Lentibacillus</taxon>
    </lineage>
</organism>
<dbReference type="PROSITE" id="PS01229">
    <property type="entry name" value="COF_2"/>
    <property type="match status" value="1"/>
</dbReference>
<dbReference type="OrthoDB" id="9810101at2"/>
<dbReference type="AlphaFoldDB" id="A0A549YEQ7"/>